<comment type="subcellular location">
    <subcellularLocation>
        <location evidence="2">Cytoplasm</location>
    </subcellularLocation>
</comment>
<comment type="function">
    <text evidence="2">Involved in fatty acylation of protoxin at internal lysine residues, thereby converting it to the active toxin.</text>
</comment>
<comment type="caution">
    <text evidence="3">The sequence shown here is derived from an EMBL/GenBank/DDBJ whole genome shotgun (WGS) entry which is preliminary data.</text>
</comment>
<comment type="similarity">
    <text evidence="1 2">Belongs to the RTX toxin acyltransferase family.</text>
</comment>
<gene>
    <name evidence="3" type="ORF">ACFOW7_07385</name>
</gene>
<dbReference type="RefSeq" id="WP_378162663.1">
    <property type="nucleotide sequence ID" value="NZ_JBHSBU010000001.1"/>
</dbReference>
<dbReference type="Pfam" id="PF02794">
    <property type="entry name" value="HlyC"/>
    <property type="match status" value="1"/>
</dbReference>
<dbReference type="EMBL" id="JBHSBU010000001">
    <property type="protein sequence ID" value="MFC4159179.1"/>
    <property type="molecule type" value="Genomic_DNA"/>
</dbReference>
<organism evidence="3 4">
    <name type="scientific">Chitinimonas lacunae</name>
    <dbReference type="NCBI Taxonomy" id="1963018"/>
    <lineage>
        <taxon>Bacteria</taxon>
        <taxon>Pseudomonadati</taxon>
        <taxon>Pseudomonadota</taxon>
        <taxon>Betaproteobacteria</taxon>
        <taxon>Neisseriales</taxon>
        <taxon>Chitinibacteraceae</taxon>
        <taxon>Chitinimonas</taxon>
    </lineage>
</organism>
<dbReference type="Proteomes" id="UP001595791">
    <property type="component" value="Unassembled WGS sequence"/>
</dbReference>
<keyword evidence="2" id="KW-0963">Cytoplasm</keyword>
<evidence type="ECO:0000313" key="4">
    <source>
        <dbReference type="Proteomes" id="UP001595791"/>
    </source>
</evidence>
<sequence>MSKRESLYRVFDGPGGLAEHFLKVGYVCHIMSGFESHQANTVNHVREMIRPAIRHDMMKLYFDIDGSPVGYVVWAFLADDVVARIRQEGRIQLHPSEFNEGRQLWIIDLLVAPGRLKYVMADLSSKVFAAENELRYLRLENGRPCVRHIRRGSDGRLKLGRSV</sequence>
<proteinExistence type="inferred from homology"/>
<name>A0ABV8MPC7_9NEIS</name>
<evidence type="ECO:0000256" key="2">
    <source>
        <dbReference type="RuleBase" id="RU368102"/>
    </source>
</evidence>
<evidence type="ECO:0000313" key="3">
    <source>
        <dbReference type="EMBL" id="MFC4159179.1"/>
    </source>
</evidence>
<protein>
    <recommendedName>
        <fullName evidence="2">RTX toxin-activating lysine-acyltransferase</fullName>
        <ecNumber evidence="2">2.3.1.-</ecNumber>
    </recommendedName>
</protein>
<dbReference type="InterPro" id="IPR003996">
    <property type="entry name" value="RTX_toxin-activating_protC_bac"/>
</dbReference>
<keyword evidence="2" id="KW-0808">Transferase</keyword>
<keyword evidence="4" id="KW-1185">Reference proteome</keyword>
<keyword evidence="2" id="KW-0012">Acyltransferase</keyword>
<accession>A0ABV8MPC7</accession>
<keyword evidence="2" id="KW-0204">Cytolysis</keyword>
<reference evidence="4" key="1">
    <citation type="journal article" date="2019" name="Int. J. Syst. Evol. Microbiol.">
        <title>The Global Catalogue of Microorganisms (GCM) 10K type strain sequencing project: providing services to taxonomists for standard genome sequencing and annotation.</title>
        <authorList>
            <consortium name="The Broad Institute Genomics Platform"/>
            <consortium name="The Broad Institute Genome Sequencing Center for Infectious Disease"/>
            <person name="Wu L."/>
            <person name="Ma J."/>
        </authorList>
    </citation>
    <scope>NUCLEOTIDE SEQUENCE [LARGE SCALE GENOMIC DNA]</scope>
    <source>
        <strain evidence="4">LMG 29894</strain>
    </source>
</reference>
<dbReference type="EC" id="2.3.1.-" evidence="2"/>
<evidence type="ECO:0000256" key="1">
    <source>
        <dbReference type="ARBA" id="ARBA00005686"/>
    </source>
</evidence>